<organism evidence="1 2">
    <name type="scientific">Paenibacillus aceris</name>
    <dbReference type="NCBI Taxonomy" id="869555"/>
    <lineage>
        <taxon>Bacteria</taxon>
        <taxon>Bacillati</taxon>
        <taxon>Bacillota</taxon>
        <taxon>Bacilli</taxon>
        <taxon>Bacillales</taxon>
        <taxon>Paenibacillaceae</taxon>
        <taxon>Paenibacillus</taxon>
    </lineage>
</organism>
<dbReference type="Proteomes" id="UP001519344">
    <property type="component" value="Unassembled WGS sequence"/>
</dbReference>
<comment type="caution">
    <text evidence="1">The sequence shown here is derived from an EMBL/GenBank/DDBJ whole genome shotgun (WGS) entry which is preliminary data.</text>
</comment>
<accession>A0ABS4I894</accession>
<sequence length="112" mass="13059">MNKVDELSQYLYDIGEKTDLWDFLFEKASGTWFPLFDLYKGISDIKDKIIEVQNEMSAKLLIMWINDYSSHERSNNCIWRVVLITTEDYEFPNSLLIGKPKGSTPKSSNLLN</sequence>
<keyword evidence="2" id="KW-1185">Reference proteome</keyword>
<gene>
    <name evidence="1" type="ORF">J2Z65_006418</name>
</gene>
<name>A0ABS4I894_9BACL</name>
<evidence type="ECO:0000313" key="2">
    <source>
        <dbReference type="Proteomes" id="UP001519344"/>
    </source>
</evidence>
<evidence type="ECO:0000313" key="1">
    <source>
        <dbReference type="EMBL" id="MBP1967154.1"/>
    </source>
</evidence>
<proteinExistence type="predicted"/>
<reference evidence="1 2" key="1">
    <citation type="submission" date="2021-03" db="EMBL/GenBank/DDBJ databases">
        <title>Genomic Encyclopedia of Type Strains, Phase IV (KMG-IV): sequencing the most valuable type-strain genomes for metagenomic binning, comparative biology and taxonomic classification.</title>
        <authorList>
            <person name="Goeker M."/>
        </authorList>
    </citation>
    <scope>NUCLEOTIDE SEQUENCE [LARGE SCALE GENOMIC DNA]</scope>
    <source>
        <strain evidence="1 2">DSM 24950</strain>
    </source>
</reference>
<dbReference type="EMBL" id="JAGGKV010000029">
    <property type="protein sequence ID" value="MBP1967154.1"/>
    <property type="molecule type" value="Genomic_DNA"/>
</dbReference>
<protein>
    <submittedName>
        <fullName evidence="1">Uncharacterized protein</fullName>
    </submittedName>
</protein>